<name>A0A6J6BDD3_9ZZZZ</name>
<organism evidence="2">
    <name type="scientific">freshwater metagenome</name>
    <dbReference type="NCBI Taxonomy" id="449393"/>
    <lineage>
        <taxon>unclassified sequences</taxon>
        <taxon>metagenomes</taxon>
        <taxon>ecological metagenomes</taxon>
    </lineage>
</organism>
<dbReference type="EMBL" id="CAEZSN010000021">
    <property type="protein sequence ID" value="CAB4536981.1"/>
    <property type="molecule type" value="Genomic_DNA"/>
</dbReference>
<feature type="transmembrane region" description="Helical" evidence="1">
    <location>
        <begin position="245"/>
        <end position="264"/>
    </location>
</feature>
<dbReference type="Pfam" id="PF13641">
    <property type="entry name" value="Glyco_tranf_2_3"/>
    <property type="match status" value="1"/>
</dbReference>
<dbReference type="SUPFAM" id="SSF53448">
    <property type="entry name" value="Nucleotide-diphospho-sugar transferases"/>
    <property type="match status" value="1"/>
</dbReference>
<dbReference type="AlphaFoldDB" id="A0A6J6BDD3"/>
<dbReference type="Gene3D" id="3.90.550.10">
    <property type="entry name" value="Spore Coat Polysaccharide Biosynthesis Protein SpsA, Chain A"/>
    <property type="match status" value="1"/>
</dbReference>
<dbReference type="InterPro" id="IPR050834">
    <property type="entry name" value="Glycosyltransf_2"/>
</dbReference>
<sequence length="923" mass="99006">MAKQVTAILVVHDESVLALRALAAIQSQTVSPDRLVVIDTSKIPTDFPVPTLSLSASAKLGQIVATAVSDLEKAAEHWYWLVHDDSEPRPDALAELLAAVATSEKIAQVGSMQLSAKNPRVISQLGLTLSPFGELISPISGQLDQSQHDQVSDSLAVSTSTMLVRSDVYELVGGFDDRAPAMAADIDLSMRIRRHGFRVVVAPRAKVVHAALSLAGKRSNGWLQGSPKTAMRKAVMHLHLVHDSLPLALLYWLVLPLLTAYRVLWRLTQKRPGQIWPELRAGFWGTFTLPKRLASRAQTGSSSVRVLQPLRASWSVVSAHKRADLEAEESANSLAAFERGDHEALTEERAKKFSQSAGWLFVFLLLITTWRLFPMSVALQGGSALPVSQNWFELFARAGASWQPIGQGFFGPSDPFNWVLLTLGSLTFWSPNLSLVLLLWIAPALAFITAWKALSLLSAKAWQRNLGALTYSLLPAFGLAINSGEYPAVIATITLPWLVYSIARAAGIGRRGTARSDARTWSWIGLSGVLLAIIGASSPTLGILALVGLALAAFTKIRRFGYLFWIPLPLAAIYLPLAVYQIFVVGNPLALLAEPTLGIAKSATALAAIADFSLWTSWSLAIITVMAAASLLIRRWVVSLVVASFGILTFAVLEFSNSISFPADLLSVRAGLDRVNSSGHSLAALLGLTAVALAVHFLASLNRKLVLGSLAALMSLATLSLAWAGLTSTPKVSASDGSVVPLLLQKQSELGTDLQLLTIRKAGDRYQAELSEISGSNLEDSNLAYRFSSKQTEVSNAYVELSGAVGDLVSGNGAANAEVLKANLIGYILVPNSPQNAELVSALESSTLLEGAGLTPYGDLWRVLGTSAEENPATNQNPWSITKAIQLLALLGFILLAVPSRAKVRRAKDTAIFIDQSESELDV</sequence>
<keyword evidence="1" id="KW-0812">Transmembrane</keyword>
<feature type="transmembrane region" description="Helical" evidence="1">
    <location>
        <begin position="541"/>
        <end position="557"/>
    </location>
</feature>
<gene>
    <name evidence="2" type="ORF">UFOPK1433_00293</name>
</gene>
<reference evidence="2" key="1">
    <citation type="submission" date="2020-05" db="EMBL/GenBank/DDBJ databases">
        <authorList>
            <person name="Chiriac C."/>
            <person name="Salcher M."/>
            <person name="Ghai R."/>
            <person name="Kavagutti S V."/>
        </authorList>
    </citation>
    <scope>NUCLEOTIDE SEQUENCE</scope>
</reference>
<feature type="transmembrane region" description="Helical" evidence="1">
    <location>
        <begin position="433"/>
        <end position="454"/>
    </location>
</feature>
<protein>
    <submittedName>
        <fullName evidence="2">Unannotated protein</fullName>
    </submittedName>
</protein>
<accession>A0A6J6BDD3</accession>
<proteinExistence type="predicted"/>
<feature type="transmembrane region" description="Helical" evidence="1">
    <location>
        <begin position="564"/>
        <end position="583"/>
    </location>
</feature>
<dbReference type="InterPro" id="IPR029044">
    <property type="entry name" value="Nucleotide-diphossugar_trans"/>
</dbReference>
<feature type="transmembrane region" description="Helical" evidence="1">
    <location>
        <begin position="679"/>
        <end position="698"/>
    </location>
</feature>
<feature type="transmembrane region" description="Helical" evidence="1">
    <location>
        <begin position="357"/>
        <end position="373"/>
    </location>
</feature>
<feature type="transmembrane region" description="Helical" evidence="1">
    <location>
        <begin position="603"/>
        <end position="629"/>
    </location>
</feature>
<feature type="transmembrane region" description="Helical" evidence="1">
    <location>
        <begin position="705"/>
        <end position="726"/>
    </location>
</feature>
<evidence type="ECO:0000313" key="2">
    <source>
        <dbReference type="EMBL" id="CAB4536981.1"/>
    </source>
</evidence>
<feature type="transmembrane region" description="Helical" evidence="1">
    <location>
        <begin position="488"/>
        <end position="506"/>
    </location>
</feature>
<keyword evidence="1" id="KW-0472">Membrane</keyword>
<feature type="transmembrane region" description="Helical" evidence="1">
    <location>
        <begin position="636"/>
        <end position="659"/>
    </location>
</feature>
<keyword evidence="1" id="KW-1133">Transmembrane helix</keyword>
<dbReference type="PANTHER" id="PTHR43685">
    <property type="entry name" value="GLYCOSYLTRANSFERASE"/>
    <property type="match status" value="1"/>
</dbReference>
<dbReference type="PANTHER" id="PTHR43685:SF3">
    <property type="entry name" value="SLR2126 PROTEIN"/>
    <property type="match status" value="1"/>
</dbReference>
<evidence type="ECO:0000256" key="1">
    <source>
        <dbReference type="SAM" id="Phobius"/>
    </source>
</evidence>